<sequence>MTQTPKTFIFIGRSGCGKGTQADLLIDYLKKNDPAREVVYLEIGKLFRDFWKGEGYTQELSKNIYAEGGLQPEFLAISTWSQFLINHMKSNVHVVIDGVPRSLTQALALDSVAKFYSWDCPNILLLNISREMAKSRLLARKRADDSEKGIDARLDWFDTDVAKAITFYEDSQNYAFHDINGDQSVEAIHQEILQKTGLLG</sequence>
<name>A0A1G2M324_9BACT</name>
<comment type="subunit">
    <text evidence="6">Monomer.</text>
</comment>
<dbReference type="GO" id="GO:0005737">
    <property type="term" value="C:cytoplasm"/>
    <property type="evidence" value="ECO:0007669"/>
    <property type="project" value="UniProtKB-SubCell"/>
</dbReference>
<dbReference type="Gene3D" id="3.40.50.300">
    <property type="entry name" value="P-loop containing nucleotide triphosphate hydrolases"/>
    <property type="match status" value="1"/>
</dbReference>
<keyword evidence="2" id="KW-0545">Nucleotide biosynthesis</keyword>
<evidence type="ECO:0000256" key="4">
    <source>
        <dbReference type="ARBA" id="ARBA00022777"/>
    </source>
</evidence>
<dbReference type="EMBL" id="MHRF01000007">
    <property type="protein sequence ID" value="OHA18164.1"/>
    <property type="molecule type" value="Genomic_DNA"/>
</dbReference>
<dbReference type="AlphaFoldDB" id="A0A1G2M324"/>
<dbReference type="GO" id="GO:0004017">
    <property type="term" value="F:AMP kinase activity"/>
    <property type="evidence" value="ECO:0007669"/>
    <property type="project" value="UniProtKB-EC"/>
</dbReference>
<evidence type="ECO:0000313" key="8">
    <source>
        <dbReference type="Proteomes" id="UP000178873"/>
    </source>
</evidence>
<comment type="caution">
    <text evidence="7">The sequence shown here is derived from an EMBL/GenBank/DDBJ whole genome shotgun (WGS) entry which is preliminary data.</text>
</comment>
<evidence type="ECO:0000256" key="1">
    <source>
        <dbReference type="ARBA" id="ARBA00022679"/>
    </source>
</evidence>
<dbReference type="PANTHER" id="PTHR23359">
    <property type="entry name" value="NUCLEOTIDE KINASE"/>
    <property type="match status" value="1"/>
</dbReference>
<dbReference type="InterPro" id="IPR000850">
    <property type="entry name" value="Adenylat/UMP-CMP_kin"/>
</dbReference>
<dbReference type="SUPFAM" id="SSF52540">
    <property type="entry name" value="P-loop containing nucleoside triphosphate hydrolases"/>
    <property type="match status" value="1"/>
</dbReference>
<proteinExistence type="inferred from homology"/>
<dbReference type="STRING" id="1802301.A2664_01700"/>
<accession>A0A1G2M324</accession>
<keyword evidence="6" id="KW-0067">ATP-binding</keyword>
<organism evidence="7 8">
    <name type="scientific">Candidatus Taylorbacteria bacterium RIFCSPHIGHO2_01_FULL_46_22b</name>
    <dbReference type="NCBI Taxonomy" id="1802301"/>
    <lineage>
        <taxon>Bacteria</taxon>
        <taxon>Candidatus Tayloriibacteriota</taxon>
    </lineage>
</organism>
<comment type="similarity">
    <text evidence="5">Belongs to the adenylate kinase family.</text>
</comment>
<evidence type="ECO:0000256" key="2">
    <source>
        <dbReference type="ARBA" id="ARBA00022727"/>
    </source>
</evidence>
<dbReference type="PRINTS" id="PR00094">
    <property type="entry name" value="ADENYLTKNASE"/>
</dbReference>
<comment type="catalytic activity">
    <reaction evidence="6">
        <text>AMP + ATP = 2 ADP</text>
        <dbReference type="Rhea" id="RHEA:12973"/>
        <dbReference type="ChEBI" id="CHEBI:30616"/>
        <dbReference type="ChEBI" id="CHEBI:456215"/>
        <dbReference type="ChEBI" id="CHEBI:456216"/>
        <dbReference type="EC" id="2.7.4.3"/>
    </reaction>
</comment>
<keyword evidence="1 5" id="KW-0808">Transferase</keyword>
<dbReference type="Pfam" id="PF00406">
    <property type="entry name" value="ADK"/>
    <property type="match status" value="1"/>
</dbReference>
<dbReference type="GO" id="GO:0005524">
    <property type="term" value="F:ATP binding"/>
    <property type="evidence" value="ECO:0007669"/>
    <property type="project" value="UniProtKB-KW"/>
</dbReference>
<comment type="subcellular location">
    <subcellularLocation>
        <location evidence="6">Cytoplasm</location>
    </subcellularLocation>
</comment>
<dbReference type="EC" id="2.7.4.3" evidence="6"/>
<evidence type="ECO:0000256" key="3">
    <source>
        <dbReference type="ARBA" id="ARBA00022741"/>
    </source>
</evidence>
<evidence type="ECO:0000256" key="5">
    <source>
        <dbReference type="RuleBase" id="RU003330"/>
    </source>
</evidence>
<protein>
    <recommendedName>
        <fullName evidence="6">Adenylate kinase</fullName>
        <ecNumber evidence="6">2.7.4.3</ecNumber>
    </recommendedName>
</protein>
<dbReference type="InterPro" id="IPR027417">
    <property type="entry name" value="P-loop_NTPase"/>
</dbReference>
<dbReference type="Proteomes" id="UP000178873">
    <property type="component" value="Unassembled WGS sequence"/>
</dbReference>
<keyword evidence="3 6" id="KW-0547">Nucleotide-binding</keyword>
<evidence type="ECO:0000313" key="7">
    <source>
        <dbReference type="EMBL" id="OHA18164.1"/>
    </source>
</evidence>
<gene>
    <name evidence="7" type="ORF">A2664_01700</name>
</gene>
<reference evidence="7 8" key="1">
    <citation type="journal article" date="2016" name="Nat. Commun.">
        <title>Thousands of microbial genomes shed light on interconnected biogeochemical processes in an aquifer system.</title>
        <authorList>
            <person name="Anantharaman K."/>
            <person name="Brown C.T."/>
            <person name="Hug L.A."/>
            <person name="Sharon I."/>
            <person name="Castelle C.J."/>
            <person name="Probst A.J."/>
            <person name="Thomas B.C."/>
            <person name="Singh A."/>
            <person name="Wilkins M.J."/>
            <person name="Karaoz U."/>
            <person name="Brodie E.L."/>
            <person name="Williams K.H."/>
            <person name="Hubbard S.S."/>
            <person name="Banfield J.F."/>
        </authorList>
    </citation>
    <scope>NUCLEOTIDE SEQUENCE [LARGE SCALE GENOMIC DNA]</scope>
</reference>
<keyword evidence="4 5" id="KW-0418">Kinase</keyword>
<evidence type="ECO:0000256" key="6">
    <source>
        <dbReference type="RuleBase" id="RU003331"/>
    </source>
</evidence>